<name>A0A6J6QCX8_9ZZZZ</name>
<evidence type="ECO:0000313" key="1">
    <source>
        <dbReference type="EMBL" id="CAB4705664.1"/>
    </source>
</evidence>
<dbReference type="AlphaFoldDB" id="A0A6J6QCX8"/>
<reference evidence="1" key="1">
    <citation type="submission" date="2020-05" db="EMBL/GenBank/DDBJ databases">
        <authorList>
            <person name="Chiriac C."/>
            <person name="Salcher M."/>
            <person name="Ghai R."/>
            <person name="Kavagutti S V."/>
        </authorList>
    </citation>
    <scope>NUCLEOTIDE SEQUENCE</scope>
</reference>
<organism evidence="1">
    <name type="scientific">freshwater metagenome</name>
    <dbReference type="NCBI Taxonomy" id="449393"/>
    <lineage>
        <taxon>unclassified sequences</taxon>
        <taxon>metagenomes</taxon>
        <taxon>ecological metagenomes</taxon>
    </lineage>
</organism>
<sequence length="156" mass="16022">MILPFGPITSPILSTGILMEITRGAVAAISSGLSMASFMTSRIASRALCAWVSAPARTDAGMPSSLVSSCSAVTKSLVPATLKSISPKASSAPKISVRATYSILPSTSPEIKPIAIPATGARSGTPALSSDIVDAHTEPIDVEPLEPRASETWRMA</sequence>
<dbReference type="EMBL" id="CAEZXZ010000094">
    <property type="protein sequence ID" value="CAB4705664.1"/>
    <property type="molecule type" value="Genomic_DNA"/>
</dbReference>
<gene>
    <name evidence="1" type="ORF">UFOPK2625_00728</name>
</gene>
<protein>
    <submittedName>
        <fullName evidence="1">Unannotated protein</fullName>
    </submittedName>
</protein>
<accession>A0A6J6QCX8</accession>
<proteinExistence type="predicted"/>